<evidence type="ECO:0000256" key="1">
    <source>
        <dbReference type="SAM" id="MobiDB-lite"/>
    </source>
</evidence>
<evidence type="ECO:0000313" key="2">
    <source>
        <dbReference type="EMBL" id="KAA6408171.1"/>
    </source>
</evidence>
<dbReference type="Proteomes" id="UP000324767">
    <property type="component" value="Unassembled WGS sequence"/>
</dbReference>
<feature type="region of interest" description="Disordered" evidence="1">
    <location>
        <begin position="1"/>
        <end position="36"/>
    </location>
</feature>
<dbReference type="AlphaFoldDB" id="A0A5M8PFR9"/>
<reference evidence="2 3" key="1">
    <citation type="submission" date="2019-09" db="EMBL/GenBank/DDBJ databases">
        <title>The hologenome of the rock-dwelling lichen Lasallia pustulata.</title>
        <authorList>
            <person name="Greshake Tzovaras B."/>
            <person name="Segers F."/>
            <person name="Bicker A."/>
            <person name="Dal Grande F."/>
            <person name="Otte J."/>
            <person name="Hankeln T."/>
            <person name="Schmitt I."/>
            <person name="Ebersberger I."/>
        </authorList>
    </citation>
    <scope>NUCLEOTIDE SEQUENCE [LARGE SCALE GENOMIC DNA]</scope>
    <source>
        <strain evidence="2">A1-1</strain>
    </source>
</reference>
<feature type="region of interest" description="Disordered" evidence="1">
    <location>
        <begin position="477"/>
        <end position="579"/>
    </location>
</feature>
<sequence length="733" mass="80069">MHPHRKRKLCVEAEPTTDSSPPPTIKRRKLENQQRHRTPSWFWDNLSRLPLTPRALREFDRRTVWPAAPVPPKRTGKEDINLARLKRFARHGGPALDGLRAYPGPPTAAPSHRTMDSSQSGSRKRAKTGTESDISSKTRKSSAYDAGFEQHLVDYGIYPDKYDYGDGFVYPDNWKEIKERLAQPRPSLSPARFPDEAFLNFDKINIQALTENTVMSKAFPIIAGTADIPSQENLYFGNLRDLTDGSITKAKPDFYDGSRPADLHKDIREELGAYIVPSTNTAAPCLPNFFTEGKGPNGNPAVCKRQALYDGAVGARGVHELRSYVDPETLHDSKAYTITSTYHNGTLRLYTTHSTPSTNPNRDYEFRMTQLRGWDMTDNPDTFRQGAGALRNARDWAKEKREEIITAANGKVPDTESATGASATHLMLTRSTGHGRAASNYQAATVVNAGVSNISIESAPIAEQVPIVEPAVSEKRFGPIQTSDLPPRIHPSSGDMPHPEIPTVSNGSIQNNAAPSPLDATIAKQNHERGSHDSLSNATPCRGQRPTGTHSPSSARHGDAASKASAQPTQPSANSAATATAAKPNYQHFPPGFIPQTTQAAESIGLALPSQPALRGPAPASAAADQLIDGYKAAHTTLYISLSSSDIGIVPISLRSCLGETYFQNILKAWGLDSKKDDVLGVTVSFDWLNLAPFLLREAVTDSWLKVLEVIDEAPVWRDGKEKCGLKVVIIMR</sequence>
<comment type="caution">
    <text evidence="2">The sequence shown here is derived from an EMBL/GenBank/DDBJ whole genome shotgun (WGS) entry which is preliminary data.</text>
</comment>
<dbReference type="OrthoDB" id="5336565at2759"/>
<proteinExistence type="predicted"/>
<dbReference type="EMBL" id="VXIT01000014">
    <property type="protein sequence ID" value="KAA6408171.1"/>
    <property type="molecule type" value="Genomic_DNA"/>
</dbReference>
<feature type="compositionally biased region" description="Polar residues" evidence="1">
    <location>
        <begin position="503"/>
        <end position="514"/>
    </location>
</feature>
<organism evidence="2 3">
    <name type="scientific">Lasallia pustulata</name>
    <dbReference type="NCBI Taxonomy" id="136370"/>
    <lineage>
        <taxon>Eukaryota</taxon>
        <taxon>Fungi</taxon>
        <taxon>Dikarya</taxon>
        <taxon>Ascomycota</taxon>
        <taxon>Pezizomycotina</taxon>
        <taxon>Lecanoromycetes</taxon>
        <taxon>OSLEUM clade</taxon>
        <taxon>Umbilicariomycetidae</taxon>
        <taxon>Umbilicariales</taxon>
        <taxon>Umbilicariaceae</taxon>
        <taxon>Lasallia</taxon>
    </lineage>
</organism>
<protein>
    <submittedName>
        <fullName evidence="2">Uncharacterized protein</fullName>
    </submittedName>
</protein>
<evidence type="ECO:0000313" key="3">
    <source>
        <dbReference type="Proteomes" id="UP000324767"/>
    </source>
</evidence>
<accession>A0A5M8PFR9</accession>
<gene>
    <name evidence="2" type="ORF">FRX48_07913</name>
</gene>
<feature type="region of interest" description="Disordered" evidence="1">
    <location>
        <begin position="93"/>
        <end position="141"/>
    </location>
</feature>
<name>A0A5M8PFR9_9LECA</name>